<evidence type="ECO:0000313" key="3">
    <source>
        <dbReference type="EMBL" id="CAD8892972.1"/>
    </source>
</evidence>
<dbReference type="InterPro" id="IPR038085">
    <property type="entry name" value="Rnp2-like_sf"/>
</dbReference>
<accession>A0A7S1BQK9</accession>
<dbReference type="GO" id="GO:0001682">
    <property type="term" value="P:tRNA 5'-leader removal"/>
    <property type="evidence" value="ECO:0007669"/>
    <property type="project" value="InterPro"/>
</dbReference>
<keyword evidence="2" id="KW-0819">tRNA processing</keyword>
<dbReference type="InterPro" id="IPR002759">
    <property type="entry name" value="Pop5/Rpp14/Rnp2-like"/>
</dbReference>
<dbReference type="Gene3D" id="3.30.70.3250">
    <property type="entry name" value="Ribonuclease P, Pop5 subunit"/>
    <property type="match status" value="1"/>
</dbReference>
<gene>
    <name evidence="3" type="ORF">CHYS00102_LOCUS20181</name>
</gene>
<comment type="similarity">
    <text evidence="1">Belongs to the eukaryotic/archaeal RNase P protein component 2 family.</text>
</comment>
<dbReference type="EMBL" id="HBFR01027877">
    <property type="protein sequence ID" value="CAD8892972.1"/>
    <property type="molecule type" value="Transcribed_RNA"/>
</dbReference>
<organism evidence="3">
    <name type="scientific">Corethron hystrix</name>
    <dbReference type="NCBI Taxonomy" id="216773"/>
    <lineage>
        <taxon>Eukaryota</taxon>
        <taxon>Sar</taxon>
        <taxon>Stramenopiles</taxon>
        <taxon>Ochrophyta</taxon>
        <taxon>Bacillariophyta</taxon>
        <taxon>Coscinodiscophyceae</taxon>
        <taxon>Corethrophycidae</taxon>
        <taxon>Corethrales</taxon>
        <taxon>Corethraceae</taxon>
        <taxon>Corethron</taxon>
    </lineage>
</organism>
<protein>
    <submittedName>
        <fullName evidence="3">Uncharacterized protein</fullName>
    </submittedName>
</protein>
<proteinExistence type="inferred from homology"/>
<sequence>MTFLLIHLLGPSKDFVDRHLSDPRSLQTDFSTNINRIHGNIGRGGCSLAKVDVIKTFRQQSEKDMTSVRAILRIDEKFVNDITAALTISSIFSERACRLDIIKVSDTLMSLAPYMQDKLTVSE</sequence>
<dbReference type="Pfam" id="PF01900">
    <property type="entry name" value="RNase_P_Rpp14"/>
    <property type="match status" value="1"/>
</dbReference>
<name>A0A7S1BQK9_9STRA</name>
<dbReference type="GO" id="GO:0030677">
    <property type="term" value="C:ribonuclease P complex"/>
    <property type="evidence" value="ECO:0007669"/>
    <property type="project" value="InterPro"/>
</dbReference>
<dbReference type="SUPFAM" id="SSF160350">
    <property type="entry name" value="Rnp2-like"/>
    <property type="match status" value="1"/>
</dbReference>
<reference evidence="3" key="1">
    <citation type="submission" date="2021-01" db="EMBL/GenBank/DDBJ databases">
        <authorList>
            <person name="Corre E."/>
            <person name="Pelletier E."/>
            <person name="Niang G."/>
            <person name="Scheremetjew M."/>
            <person name="Finn R."/>
            <person name="Kale V."/>
            <person name="Holt S."/>
            <person name="Cochrane G."/>
            <person name="Meng A."/>
            <person name="Brown T."/>
            <person name="Cohen L."/>
        </authorList>
    </citation>
    <scope>NUCLEOTIDE SEQUENCE</scope>
    <source>
        <strain evidence="3">308</strain>
    </source>
</reference>
<evidence type="ECO:0000256" key="2">
    <source>
        <dbReference type="ARBA" id="ARBA00022694"/>
    </source>
</evidence>
<evidence type="ECO:0000256" key="1">
    <source>
        <dbReference type="ARBA" id="ARBA00010800"/>
    </source>
</evidence>
<dbReference type="AlphaFoldDB" id="A0A7S1BQK9"/>